<sequence length="316" mass="34988">MISLESVSKRYGPKTVVDNISFTVEPGEIVGFLGPNGAGKTTTLRMISGYITPTIGRVQVAGFDMALKNTAADKKIGYLPELPPLYDTLSVVGYLRFVAKAKGIPRSDLKKELDRVCTACRLEAVFRHEVFKLSKGYRQRLGLAQALIGKPDVLLLDEPTSGLDPGQIQETREVIRSFGKDHTVLLSTHILSEVTRICQRVAIINQGRLLTIDTPSGLQRAAQEANRIVLKVSGETQHLRDELLSLNGLREVKIEKPDSSGMSVIECDVDDRDGVDADIARTVTTNWSLHHLERRQPTLENIFLRYVRETPGDLDS</sequence>
<evidence type="ECO:0000256" key="1">
    <source>
        <dbReference type="ARBA" id="ARBA00005417"/>
    </source>
</evidence>
<reference evidence="6" key="1">
    <citation type="submission" date="2018-05" db="EMBL/GenBank/DDBJ databases">
        <authorList>
            <person name="Lanie J.A."/>
            <person name="Ng W.-L."/>
            <person name="Kazmierczak K.M."/>
            <person name="Andrzejewski T.M."/>
            <person name="Davidsen T.M."/>
            <person name="Wayne K.J."/>
            <person name="Tettelin H."/>
            <person name="Glass J.I."/>
            <person name="Rusch D."/>
            <person name="Podicherti R."/>
            <person name="Tsui H.-C.T."/>
            <person name="Winkler M.E."/>
        </authorList>
    </citation>
    <scope>NUCLEOTIDE SEQUENCE</scope>
</reference>
<dbReference type="GO" id="GO:0016887">
    <property type="term" value="F:ATP hydrolysis activity"/>
    <property type="evidence" value="ECO:0007669"/>
    <property type="project" value="InterPro"/>
</dbReference>
<keyword evidence="4" id="KW-0067">ATP-binding</keyword>
<evidence type="ECO:0000256" key="2">
    <source>
        <dbReference type="ARBA" id="ARBA00022448"/>
    </source>
</evidence>
<accession>A0A381XX71</accession>
<dbReference type="InterPro" id="IPR003439">
    <property type="entry name" value="ABC_transporter-like_ATP-bd"/>
</dbReference>
<dbReference type="InterPro" id="IPR027417">
    <property type="entry name" value="P-loop_NTPase"/>
</dbReference>
<dbReference type="GO" id="GO:0005524">
    <property type="term" value="F:ATP binding"/>
    <property type="evidence" value="ECO:0007669"/>
    <property type="project" value="UniProtKB-KW"/>
</dbReference>
<evidence type="ECO:0000256" key="4">
    <source>
        <dbReference type="ARBA" id="ARBA00022840"/>
    </source>
</evidence>
<evidence type="ECO:0000313" key="6">
    <source>
        <dbReference type="EMBL" id="SVA69348.1"/>
    </source>
</evidence>
<keyword evidence="2" id="KW-0813">Transport</keyword>
<comment type="similarity">
    <text evidence="1">Belongs to the ABC transporter superfamily.</text>
</comment>
<protein>
    <recommendedName>
        <fullName evidence="5">ABC transporter domain-containing protein</fullName>
    </recommendedName>
</protein>
<dbReference type="InterPro" id="IPR003593">
    <property type="entry name" value="AAA+_ATPase"/>
</dbReference>
<dbReference type="CDD" id="cd03230">
    <property type="entry name" value="ABC_DR_subfamily_A"/>
    <property type="match status" value="1"/>
</dbReference>
<organism evidence="6">
    <name type="scientific">marine metagenome</name>
    <dbReference type="NCBI Taxonomy" id="408172"/>
    <lineage>
        <taxon>unclassified sequences</taxon>
        <taxon>metagenomes</taxon>
        <taxon>ecological metagenomes</taxon>
    </lineage>
</organism>
<keyword evidence="3" id="KW-0547">Nucleotide-binding</keyword>
<dbReference type="PANTHER" id="PTHR43335">
    <property type="entry name" value="ABC TRANSPORTER, ATP-BINDING PROTEIN"/>
    <property type="match status" value="1"/>
</dbReference>
<dbReference type="Gene3D" id="3.40.50.300">
    <property type="entry name" value="P-loop containing nucleotide triphosphate hydrolases"/>
    <property type="match status" value="1"/>
</dbReference>
<gene>
    <name evidence="6" type="ORF">METZ01_LOCUS122202</name>
</gene>
<dbReference type="Pfam" id="PF00005">
    <property type="entry name" value="ABC_tran"/>
    <property type="match status" value="1"/>
</dbReference>
<dbReference type="PROSITE" id="PS50893">
    <property type="entry name" value="ABC_TRANSPORTER_2"/>
    <property type="match status" value="1"/>
</dbReference>
<dbReference type="SUPFAM" id="SSF52540">
    <property type="entry name" value="P-loop containing nucleoside triphosphate hydrolases"/>
    <property type="match status" value="1"/>
</dbReference>
<proteinExistence type="inferred from homology"/>
<dbReference type="SMART" id="SM00382">
    <property type="entry name" value="AAA"/>
    <property type="match status" value="1"/>
</dbReference>
<evidence type="ECO:0000256" key="3">
    <source>
        <dbReference type="ARBA" id="ARBA00022741"/>
    </source>
</evidence>
<name>A0A381XX71_9ZZZZ</name>
<dbReference type="PANTHER" id="PTHR43335:SF4">
    <property type="entry name" value="ABC TRANSPORTER, ATP-BINDING PROTEIN"/>
    <property type="match status" value="1"/>
</dbReference>
<feature type="domain" description="ABC transporter" evidence="5">
    <location>
        <begin position="2"/>
        <end position="231"/>
    </location>
</feature>
<evidence type="ECO:0000259" key="5">
    <source>
        <dbReference type="PROSITE" id="PS50893"/>
    </source>
</evidence>
<dbReference type="AlphaFoldDB" id="A0A381XX71"/>
<dbReference type="EMBL" id="UINC01016704">
    <property type="protein sequence ID" value="SVA69348.1"/>
    <property type="molecule type" value="Genomic_DNA"/>
</dbReference>